<dbReference type="PROSITE" id="PS00138">
    <property type="entry name" value="SUBTILASE_SER"/>
    <property type="match status" value="1"/>
</dbReference>
<dbReference type="EMBL" id="JADEVO010000001">
    <property type="protein sequence ID" value="MBN3963799.1"/>
    <property type="molecule type" value="Genomic_DNA"/>
</dbReference>
<comment type="caution">
    <text evidence="7">The sequence shown here is derived from an EMBL/GenBank/DDBJ whole genome shotgun (WGS) entry which is preliminary data.</text>
</comment>
<evidence type="ECO:0000256" key="3">
    <source>
        <dbReference type="ARBA" id="ARBA00022825"/>
    </source>
</evidence>
<comment type="similarity">
    <text evidence="4">Belongs to the peptidase S8 family.</text>
</comment>
<dbReference type="InterPro" id="IPR034054">
    <property type="entry name" value="Pep_S8_PrcA"/>
</dbReference>
<proteinExistence type="inferred from homology"/>
<evidence type="ECO:0000259" key="6">
    <source>
        <dbReference type="Pfam" id="PF00082"/>
    </source>
</evidence>
<accession>A0ABS3A912</accession>
<reference evidence="7 8" key="1">
    <citation type="journal article" date="2021" name="Int. J. Syst. Evol. Microbiol.">
        <title>Pseudomonas piscium sp. nov., Pseudomonas pisciculturae sp. nov., Pseudomonas mucoides sp. nov. and Pseudomonas neuropathica sp. nov. isolated from rainbow trout.</title>
        <authorList>
            <person name="Duman M."/>
            <person name="Mulet M."/>
            <person name="Altun S."/>
            <person name="Saticioglu I.B."/>
            <person name="Gomila M."/>
            <person name="Lalucat J."/>
            <person name="Garcia-Valdes E."/>
        </authorList>
    </citation>
    <scope>NUCLEOTIDE SEQUENCE [LARGE SCALE GENOMIC DNA]</scope>
    <source>
        <strain evidence="7 8">LMG 28632</strain>
    </source>
</reference>
<keyword evidence="8" id="KW-1185">Reference proteome</keyword>
<dbReference type="PANTHER" id="PTHR42884:SF14">
    <property type="entry name" value="NEUROENDOCRINE CONVERTASE 1"/>
    <property type="match status" value="1"/>
</dbReference>
<feature type="region of interest" description="Disordered" evidence="5">
    <location>
        <begin position="135"/>
        <end position="160"/>
    </location>
</feature>
<gene>
    <name evidence="7" type="ORF">IMW75_00665</name>
</gene>
<name>A0ABS3A912_9PSED</name>
<evidence type="ECO:0000256" key="5">
    <source>
        <dbReference type="SAM" id="MobiDB-lite"/>
    </source>
</evidence>
<feature type="active site" description="Charge relay system" evidence="4">
    <location>
        <position position="117"/>
    </location>
</feature>
<dbReference type="Gene3D" id="3.40.50.200">
    <property type="entry name" value="Peptidase S8/S53 domain"/>
    <property type="match status" value="1"/>
</dbReference>
<dbReference type="InterPro" id="IPR015500">
    <property type="entry name" value="Peptidase_S8_subtilisin-rel"/>
</dbReference>
<dbReference type="CDD" id="cd07498">
    <property type="entry name" value="Peptidases_S8_15"/>
    <property type="match status" value="1"/>
</dbReference>
<keyword evidence="3 4" id="KW-0720">Serine protease</keyword>
<dbReference type="Pfam" id="PF00082">
    <property type="entry name" value="Peptidase_S8"/>
    <property type="match status" value="1"/>
</dbReference>
<feature type="active site" description="Charge relay system" evidence="4">
    <location>
        <position position="158"/>
    </location>
</feature>
<sequence length="443" mass="47570">MKFIDSHDSLACETVLEEAGLTIKTKVVYAQNAYFVTPGEGCGTQVFNQALTLLEREDVEYCHPELLTKRHSRTIHPNQWHLKKTTVSYQYEIDASANVEAAHALSLGANVVIAVIDDAFDIDHPEFTSADKIVAPRSYRNPRQPGADPRPQHADESHGTAAAGVACADGLHGASGVAPRARLMPISLGDAESLGGQTEANAFVWAALNGADIISCSWGPPDGNWADPMDPAHHQVHPLPASIRLAINFAALRGRKGKGCPIFFAAGNGSESVDNDGYASHPLVMAVAACNDHSRRSAYSDYGKAIWCAFPSDQEQHPDYNFQPSSFPARTRGIWTTDLRGRNGYNDKALGQGDLWGNYTESFGGTSSACPGAAGVAALVLSANPALTRTEVRSILADCCDKITHFLDGAMGEYDQNGHSHYYGHGRLNALKAVQLALDKKTS</sequence>
<protein>
    <submittedName>
        <fullName evidence="7">S8 family serine peptidase</fullName>
    </submittedName>
</protein>
<feature type="active site" description="Charge relay system" evidence="4">
    <location>
        <position position="367"/>
    </location>
</feature>
<evidence type="ECO:0000313" key="7">
    <source>
        <dbReference type="EMBL" id="MBN3963799.1"/>
    </source>
</evidence>
<dbReference type="InterPro" id="IPR023828">
    <property type="entry name" value="Peptidase_S8_Ser-AS"/>
</dbReference>
<dbReference type="PROSITE" id="PS51892">
    <property type="entry name" value="SUBTILASE"/>
    <property type="match status" value="1"/>
</dbReference>
<evidence type="ECO:0000256" key="2">
    <source>
        <dbReference type="ARBA" id="ARBA00022801"/>
    </source>
</evidence>
<feature type="domain" description="Peptidase S8/S53" evidence="6">
    <location>
        <begin position="108"/>
        <end position="426"/>
    </location>
</feature>
<dbReference type="PANTHER" id="PTHR42884">
    <property type="entry name" value="PROPROTEIN CONVERTASE SUBTILISIN/KEXIN-RELATED"/>
    <property type="match status" value="1"/>
</dbReference>
<dbReference type="SUPFAM" id="SSF52743">
    <property type="entry name" value="Subtilisin-like"/>
    <property type="match status" value="1"/>
</dbReference>
<dbReference type="InterPro" id="IPR000209">
    <property type="entry name" value="Peptidase_S8/S53_dom"/>
</dbReference>
<dbReference type="PRINTS" id="PR00723">
    <property type="entry name" value="SUBTILISIN"/>
</dbReference>
<organism evidence="7 8">
    <name type="scientific">Pseudomonas gregormendelii</name>
    <dbReference type="NCBI Taxonomy" id="1628277"/>
    <lineage>
        <taxon>Bacteria</taxon>
        <taxon>Pseudomonadati</taxon>
        <taxon>Pseudomonadota</taxon>
        <taxon>Gammaproteobacteria</taxon>
        <taxon>Pseudomonadales</taxon>
        <taxon>Pseudomonadaceae</taxon>
        <taxon>Pseudomonas</taxon>
    </lineage>
</organism>
<evidence type="ECO:0000256" key="4">
    <source>
        <dbReference type="PROSITE-ProRule" id="PRU01240"/>
    </source>
</evidence>
<dbReference type="Proteomes" id="UP000772591">
    <property type="component" value="Unassembled WGS sequence"/>
</dbReference>
<dbReference type="InterPro" id="IPR036852">
    <property type="entry name" value="Peptidase_S8/S53_dom_sf"/>
</dbReference>
<evidence type="ECO:0000313" key="8">
    <source>
        <dbReference type="Proteomes" id="UP000772591"/>
    </source>
</evidence>
<evidence type="ECO:0000256" key="1">
    <source>
        <dbReference type="ARBA" id="ARBA00022670"/>
    </source>
</evidence>
<keyword evidence="1 4" id="KW-0645">Protease</keyword>
<keyword evidence="2 4" id="KW-0378">Hydrolase</keyword>